<feature type="compositionally biased region" description="Basic and acidic residues" evidence="1">
    <location>
        <begin position="215"/>
        <end position="230"/>
    </location>
</feature>
<organism evidence="4 5">
    <name type="scientific">Natronobacterium lacisalsi AJ5</name>
    <dbReference type="NCBI Taxonomy" id="358396"/>
    <lineage>
        <taxon>Archaea</taxon>
        <taxon>Methanobacteriati</taxon>
        <taxon>Methanobacteriota</taxon>
        <taxon>Stenosarchaea group</taxon>
        <taxon>Halobacteria</taxon>
        <taxon>Halobacteriales</taxon>
        <taxon>Natrialbaceae</taxon>
        <taxon>Natronobacterium</taxon>
    </lineage>
</organism>
<keyword evidence="2" id="KW-0472">Membrane</keyword>
<dbReference type="Proteomes" id="UP000011555">
    <property type="component" value="Unassembled WGS sequence"/>
</dbReference>
<dbReference type="AlphaFoldDB" id="M0L655"/>
<evidence type="ECO:0000313" key="4">
    <source>
        <dbReference type="EMBL" id="EMA27929.1"/>
    </source>
</evidence>
<proteinExistence type="predicted"/>
<feature type="transmembrane region" description="Helical" evidence="2">
    <location>
        <begin position="35"/>
        <end position="53"/>
    </location>
</feature>
<dbReference type="eggNOG" id="arCOG02742">
    <property type="taxonomic scope" value="Archaea"/>
</dbReference>
<keyword evidence="5" id="KW-1185">Reference proteome</keyword>
<dbReference type="InterPro" id="IPR055693">
    <property type="entry name" value="DUF7269"/>
</dbReference>
<gene>
    <name evidence="4" type="ORF">C445_19792</name>
</gene>
<evidence type="ECO:0000313" key="5">
    <source>
        <dbReference type="Proteomes" id="UP000011555"/>
    </source>
</evidence>
<keyword evidence="2" id="KW-0812">Transmembrane</keyword>
<dbReference type="PANTHER" id="PTHR33608">
    <property type="entry name" value="BLL2464 PROTEIN"/>
    <property type="match status" value="1"/>
</dbReference>
<dbReference type="Pfam" id="PF01882">
    <property type="entry name" value="DUF58"/>
    <property type="match status" value="1"/>
</dbReference>
<protein>
    <recommendedName>
        <fullName evidence="3">DUF58 domain-containing protein</fullName>
    </recommendedName>
</protein>
<evidence type="ECO:0000256" key="2">
    <source>
        <dbReference type="SAM" id="Phobius"/>
    </source>
</evidence>
<dbReference type="EMBL" id="AOLZ01000076">
    <property type="protein sequence ID" value="EMA27929.1"/>
    <property type="molecule type" value="Genomic_DNA"/>
</dbReference>
<dbReference type="STRING" id="358396.CHINAEXTREME_11215"/>
<sequence>MSVDRRTVGLVAGTVTLAAAVAVSAGLVSLDLSEALVVLVAVLAGAIGLRGLLRRRGVRSQFDTPDPERTAAVPVPGENLTDAVSSFRRLRGGHAPATRGRRLRAGLREATLAVLTRFDGESPESAEKRLEDGDWTDDPIAAGFLSDRLERPDRSLRSRVGHFLERGYETEFRRGVRHAVAAIDGVGYESGESNDDDDDGGGPSLPAYDYGRPAASEEQRRTTTDDVDGIEKGRRAPTEYWSGIGIVALLAVGVGAAVESPAVLIAGVAGVGYAGFARAFEPPELALSVERTVSDDEPEPGDEIEVAVEITNESGRFVPDLRFVDGVPPGLVVTEGTSRLGTALRPGESVSLEYTASVGRGSHEFDPALAIARDVSQSTEQEFRIESETTVVCEPEMRPLAAAVPLRATATAFAGRLTTTEGGAGTTFHSVREYRPNDPLSRIDWNRRAKTGELTTLEFHAERSARAVVLVDARKAAYLAPAPDATHAVDRSLAAAGRIGASLLEAGHSVGLAGLGPVGSDDDPLLGTDPCWLAPASGRHHELEFRELLASHPQFDAVAPERETPWLTQLRTLRRRLSAETQIVLLTPLCDAGSADIARRLEARGHPVTVVSSDPTVGATAGQRLARVARRVRRFDLERAGVPVIDWPVDESIDDVFARRAGARTGTAVGGGLR</sequence>
<comment type="caution">
    <text evidence="4">The sequence shown here is derived from an EMBL/GenBank/DDBJ whole genome shotgun (WGS) entry which is preliminary data.</text>
</comment>
<feature type="transmembrane region" description="Helical" evidence="2">
    <location>
        <begin position="240"/>
        <end position="258"/>
    </location>
</feature>
<evidence type="ECO:0000259" key="3">
    <source>
        <dbReference type="Pfam" id="PF01882"/>
    </source>
</evidence>
<dbReference type="PANTHER" id="PTHR33608:SF6">
    <property type="entry name" value="BLL2464 PROTEIN"/>
    <property type="match status" value="1"/>
</dbReference>
<dbReference type="RefSeq" id="WP_007143640.1">
    <property type="nucleotide sequence ID" value="NZ_AOLZ01000076.1"/>
</dbReference>
<dbReference type="PATRIC" id="fig|358396.7.peg.4008"/>
<dbReference type="InParanoid" id="M0L655"/>
<name>M0L655_NATLA</name>
<dbReference type="InterPro" id="IPR002881">
    <property type="entry name" value="DUF58"/>
</dbReference>
<dbReference type="eggNOG" id="arCOG06437">
    <property type="taxonomic scope" value="Archaea"/>
</dbReference>
<accession>M0L655</accession>
<reference evidence="4 5" key="1">
    <citation type="journal article" date="2014" name="PLoS Genet.">
        <title>Phylogenetically driven sequencing of extremely halophilic archaea reveals strategies for static and dynamic osmo-response.</title>
        <authorList>
            <person name="Becker E.A."/>
            <person name="Seitzer P.M."/>
            <person name="Tritt A."/>
            <person name="Larsen D."/>
            <person name="Krusor M."/>
            <person name="Yao A.I."/>
            <person name="Wu D."/>
            <person name="Madern D."/>
            <person name="Eisen J.A."/>
            <person name="Darling A.E."/>
            <person name="Facciotti M.T."/>
        </authorList>
    </citation>
    <scope>NUCLEOTIDE SEQUENCE [LARGE SCALE GENOMIC DNA]</scope>
    <source>
        <strain evidence="4 5">AJ5</strain>
    </source>
</reference>
<dbReference type="Pfam" id="PF23933">
    <property type="entry name" value="DUF7269"/>
    <property type="match status" value="1"/>
</dbReference>
<feature type="domain" description="DUF58" evidence="3">
    <location>
        <begin position="430"/>
        <end position="516"/>
    </location>
</feature>
<feature type="region of interest" description="Disordered" evidence="1">
    <location>
        <begin position="187"/>
        <end position="230"/>
    </location>
</feature>
<keyword evidence="2" id="KW-1133">Transmembrane helix</keyword>
<evidence type="ECO:0000256" key="1">
    <source>
        <dbReference type="SAM" id="MobiDB-lite"/>
    </source>
</evidence>